<dbReference type="EMBL" id="WMBF01000059">
    <property type="protein sequence ID" value="MBW5421647.1"/>
    <property type="molecule type" value="Genomic_DNA"/>
</dbReference>
<keyword evidence="4" id="KW-0560">Oxidoreductase</keyword>
<keyword evidence="6" id="KW-0032">Aminotransferase</keyword>
<dbReference type="InterPro" id="IPR037396">
    <property type="entry name" value="FMN_HAD"/>
</dbReference>
<feature type="domain" description="FMN hydroxy acid dehydrogenase" evidence="5">
    <location>
        <begin position="1"/>
        <end position="281"/>
    </location>
</feature>
<dbReference type="Pfam" id="PF01070">
    <property type="entry name" value="FMN_dh"/>
    <property type="match status" value="1"/>
</dbReference>
<keyword evidence="2" id="KW-0285">Flavoprotein</keyword>
<dbReference type="PANTHER" id="PTHR10578">
    <property type="entry name" value="S -2-HYDROXY-ACID OXIDASE-RELATED"/>
    <property type="match status" value="1"/>
</dbReference>
<accession>A0ABS6YM36</accession>
<evidence type="ECO:0000256" key="4">
    <source>
        <dbReference type="ARBA" id="ARBA00023002"/>
    </source>
</evidence>
<protein>
    <submittedName>
        <fullName evidence="6">Aminotransferase</fullName>
    </submittedName>
</protein>
<evidence type="ECO:0000256" key="2">
    <source>
        <dbReference type="ARBA" id="ARBA00022630"/>
    </source>
</evidence>
<keyword evidence="6" id="KW-0808">Transferase</keyword>
<feature type="non-terminal residue" evidence="6">
    <location>
        <position position="281"/>
    </location>
</feature>
<dbReference type="InterPro" id="IPR000262">
    <property type="entry name" value="FMN-dep_DH"/>
</dbReference>
<evidence type="ECO:0000259" key="5">
    <source>
        <dbReference type="PROSITE" id="PS51349"/>
    </source>
</evidence>
<proteinExistence type="predicted"/>
<comment type="caution">
    <text evidence="6">The sequence shown here is derived from an EMBL/GenBank/DDBJ whole genome shotgun (WGS) entry which is preliminary data.</text>
</comment>
<gene>
    <name evidence="6" type="ORF">GKQ77_08710</name>
</gene>
<evidence type="ECO:0000313" key="6">
    <source>
        <dbReference type="EMBL" id="MBW5421647.1"/>
    </source>
</evidence>
<evidence type="ECO:0000256" key="1">
    <source>
        <dbReference type="ARBA" id="ARBA00001917"/>
    </source>
</evidence>
<dbReference type="GO" id="GO:0008483">
    <property type="term" value="F:transaminase activity"/>
    <property type="evidence" value="ECO:0007669"/>
    <property type="project" value="UniProtKB-KW"/>
</dbReference>
<evidence type="ECO:0000313" key="7">
    <source>
        <dbReference type="Proteomes" id="UP001197114"/>
    </source>
</evidence>
<dbReference type="PROSITE" id="PS51349">
    <property type="entry name" value="FMN_HYDROXY_ACID_DH_2"/>
    <property type="match status" value="1"/>
</dbReference>
<dbReference type="SUPFAM" id="SSF51395">
    <property type="entry name" value="FMN-linked oxidoreductases"/>
    <property type="match status" value="1"/>
</dbReference>
<keyword evidence="3" id="KW-0288">FMN</keyword>
<dbReference type="PANTHER" id="PTHR10578:SF107">
    <property type="entry name" value="2-HYDROXYACID OXIDASE 1"/>
    <property type="match status" value="1"/>
</dbReference>
<dbReference type="Proteomes" id="UP001197114">
    <property type="component" value="Unassembled WGS sequence"/>
</dbReference>
<comment type="cofactor">
    <cofactor evidence="1">
        <name>FMN</name>
        <dbReference type="ChEBI" id="CHEBI:58210"/>
    </cofactor>
</comment>
<reference evidence="6 7" key="1">
    <citation type="submission" date="2019-11" db="EMBL/GenBank/DDBJ databases">
        <authorList>
            <person name="Ay H."/>
        </authorList>
    </citation>
    <scope>NUCLEOTIDE SEQUENCE [LARGE SCALE GENOMIC DNA]</scope>
    <source>
        <strain evidence="6 7">BG9H</strain>
    </source>
</reference>
<name>A0ABS6YM36_9ACTN</name>
<dbReference type="RefSeq" id="WP_219688131.1">
    <property type="nucleotide sequence ID" value="NZ_WMBF01000059.1"/>
</dbReference>
<keyword evidence="7" id="KW-1185">Reference proteome</keyword>
<sequence length="281" mass="28551">MAEQIADDCVPGNSSTEDRAAVANRGDFDRIGLRQGGQSDAVSPETTVKVLDRSWVAPLVVGPLDAPARPGGELAVIRAAAAAGLPSVVSAFAERTFAELASAADIPPWLRTFAFQDRETARHIAGRAEEAGFGALLLALGDRDDVRARRVAAPAELDATASGSGGARPGAVGPAARGPFDDVRTLLRTRADWSDVAWLRSVTALPLLVAGIGSATEARRALDAGADGIVAAALDALPEIAETVAGRCPVLLSGGVRRGADILASLASGADAVVVGAPVLD</sequence>
<dbReference type="InterPro" id="IPR013785">
    <property type="entry name" value="Aldolase_TIM"/>
</dbReference>
<dbReference type="Gene3D" id="3.20.20.70">
    <property type="entry name" value="Aldolase class I"/>
    <property type="match status" value="1"/>
</dbReference>
<evidence type="ECO:0000256" key="3">
    <source>
        <dbReference type="ARBA" id="ARBA00022643"/>
    </source>
</evidence>
<organism evidence="6 7">
    <name type="scientific">Streptomyces anatolicus</name>
    <dbReference type="NCBI Taxonomy" id="2675858"/>
    <lineage>
        <taxon>Bacteria</taxon>
        <taxon>Bacillati</taxon>
        <taxon>Actinomycetota</taxon>
        <taxon>Actinomycetes</taxon>
        <taxon>Kitasatosporales</taxon>
        <taxon>Streptomycetaceae</taxon>
        <taxon>Streptomyces</taxon>
    </lineage>
</organism>